<evidence type="ECO:0000313" key="1">
    <source>
        <dbReference type="EMBL" id="SHE87502.1"/>
    </source>
</evidence>
<reference evidence="1 2" key="1">
    <citation type="submission" date="2016-11" db="EMBL/GenBank/DDBJ databases">
        <authorList>
            <person name="Jaros S."/>
            <person name="Januszkiewicz K."/>
            <person name="Wedrychowicz H."/>
        </authorList>
    </citation>
    <scope>NUCLEOTIDE SEQUENCE [LARGE SCALE GENOMIC DNA]</scope>
    <source>
        <strain evidence="1 2">DSM 44666</strain>
    </source>
</reference>
<dbReference type="Proteomes" id="UP000184476">
    <property type="component" value="Unassembled WGS sequence"/>
</dbReference>
<protein>
    <submittedName>
        <fullName evidence="1">SnoaL-like polyketide cyclase</fullName>
    </submittedName>
</protein>
<dbReference type="Pfam" id="PF07366">
    <property type="entry name" value="SnoaL"/>
    <property type="match status" value="1"/>
</dbReference>
<dbReference type="EMBL" id="FQVL01000004">
    <property type="protein sequence ID" value="SHE87502.1"/>
    <property type="molecule type" value="Genomic_DNA"/>
</dbReference>
<dbReference type="RefSeq" id="WP_073154476.1">
    <property type="nucleotide sequence ID" value="NZ_FQVL01000004.1"/>
</dbReference>
<dbReference type="InterPro" id="IPR009959">
    <property type="entry name" value="Cyclase_SnoaL-like"/>
</dbReference>
<gene>
    <name evidence="1" type="ORF">SAMN05444392_10481</name>
</gene>
<accession>A0A1M4X2S0</accession>
<dbReference type="SUPFAM" id="SSF54427">
    <property type="entry name" value="NTF2-like"/>
    <property type="match status" value="1"/>
</dbReference>
<proteinExistence type="predicted"/>
<dbReference type="OrthoDB" id="7876517at2"/>
<dbReference type="STRING" id="112248.SAMN05444392_10481"/>
<name>A0A1M4X2S0_9BACL</name>
<dbReference type="GO" id="GO:0030638">
    <property type="term" value="P:polyketide metabolic process"/>
    <property type="evidence" value="ECO:0007669"/>
    <property type="project" value="InterPro"/>
</dbReference>
<dbReference type="Gene3D" id="3.10.450.50">
    <property type="match status" value="1"/>
</dbReference>
<organism evidence="1 2">
    <name type="scientific">Seinonella peptonophila</name>
    <dbReference type="NCBI Taxonomy" id="112248"/>
    <lineage>
        <taxon>Bacteria</taxon>
        <taxon>Bacillati</taxon>
        <taxon>Bacillota</taxon>
        <taxon>Bacilli</taxon>
        <taxon>Bacillales</taxon>
        <taxon>Thermoactinomycetaceae</taxon>
        <taxon>Seinonella</taxon>
    </lineage>
</organism>
<dbReference type="AlphaFoldDB" id="A0A1M4X2S0"/>
<keyword evidence="2" id="KW-1185">Reference proteome</keyword>
<sequence length="115" mass="13113">MQSIEQKNSELVTQFIENVKNQTFLNRTEQSFAPQMAKSFTDQKYTIDEILAQGEKVIARTLITAIHSGLFDGHEPTGKTVQITQFHEFQLLAGEIVKHYAWFDTATLLPQLQAE</sequence>
<dbReference type="InterPro" id="IPR032710">
    <property type="entry name" value="NTF2-like_dom_sf"/>
</dbReference>
<evidence type="ECO:0000313" key="2">
    <source>
        <dbReference type="Proteomes" id="UP000184476"/>
    </source>
</evidence>